<dbReference type="GO" id="GO:0005634">
    <property type="term" value="C:nucleus"/>
    <property type="evidence" value="ECO:0007669"/>
    <property type="project" value="UniProtKB-SubCell"/>
</dbReference>
<comment type="subunit">
    <text evidence="10">Heterodimer; heterodimerization with TRMT112 is required for S-adenosyl-L-methionine-binding.</text>
</comment>
<evidence type="ECO:0000256" key="8">
    <source>
        <dbReference type="ARBA" id="ARBA00050903"/>
    </source>
</evidence>
<name>A0A023F7J7_TRIIF</name>
<evidence type="ECO:0000256" key="7">
    <source>
        <dbReference type="ARBA" id="ARBA00048619"/>
    </source>
</evidence>
<evidence type="ECO:0000313" key="18">
    <source>
        <dbReference type="EMBL" id="JAC17213.1"/>
    </source>
</evidence>
<organism evidence="18">
    <name type="scientific">Triatoma infestans</name>
    <name type="common">Assassin bug</name>
    <dbReference type="NCBI Taxonomy" id="30076"/>
    <lineage>
        <taxon>Eukaryota</taxon>
        <taxon>Metazoa</taxon>
        <taxon>Ecdysozoa</taxon>
        <taxon>Arthropoda</taxon>
        <taxon>Hexapoda</taxon>
        <taxon>Insecta</taxon>
        <taxon>Pterygota</taxon>
        <taxon>Neoptera</taxon>
        <taxon>Paraneoptera</taxon>
        <taxon>Hemiptera</taxon>
        <taxon>Heteroptera</taxon>
        <taxon>Panheteroptera</taxon>
        <taxon>Cimicomorpha</taxon>
        <taxon>Reduviidae</taxon>
        <taxon>Triatominae</taxon>
        <taxon>Triatoma</taxon>
    </lineage>
</organism>
<dbReference type="EMBL" id="GBBI01001499">
    <property type="protein sequence ID" value="JAC17213.1"/>
    <property type="molecule type" value="mRNA"/>
</dbReference>
<evidence type="ECO:0000256" key="14">
    <source>
        <dbReference type="ARBA" id="ARBA00083337"/>
    </source>
</evidence>
<evidence type="ECO:0000256" key="9">
    <source>
        <dbReference type="ARBA" id="ARBA00053180"/>
    </source>
</evidence>
<dbReference type="NCBIfam" id="TIGR00537">
    <property type="entry name" value="hemK_rel_arch"/>
    <property type="match status" value="1"/>
</dbReference>
<dbReference type="InterPro" id="IPR007848">
    <property type="entry name" value="Small_mtfrase_dom"/>
</dbReference>
<dbReference type="SUPFAM" id="SSF53335">
    <property type="entry name" value="S-adenosyl-L-methionine-dependent methyltransferases"/>
    <property type="match status" value="1"/>
</dbReference>
<evidence type="ECO:0000256" key="15">
    <source>
        <dbReference type="ARBA" id="ARBA00093624"/>
    </source>
</evidence>
<dbReference type="Gene3D" id="3.40.50.150">
    <property type="entry name" value="Vaccinia Virus protein VP39"/>
    <property type="match status" value="1"/>
</dbReference>
<comment type="subcellular location">
    <subcellularLocation>
        <location evidence="1">Nucleus</location>
    </subcellularLocation>
</comment>
<dbReference type="CDD" id="cd02440">
    <property type="entry name" value="AdoMet_MTases"/>
    <property type="match status" value="1"/>
</dbReference>
<reference evidence="18" key="1">
    <citation type="journal article" date="2014" name="PLoS Negl. Trop. Dis.">
        <title>An updated insight into the Sialotranscriptome of Triatoma infestans: developmental stage and geographic variations.</title>
        <authorList>
            <person name="Schwarz A."/>
            <person name="Medrano-Mercado N."/>
            <person name="Schaub G.A."/>
            <person name="Struchiner C.J."/>
            <person name="Bargues M.D."/>
            <person name="Levy M.Z."/>
            <person name="Ribeiro J.M."/>
        </authorList>
    </citation>
    <scope>NUCLEOTIDE SEQUENCE</scope>
    <source>
        <strain evidence="18">Chile</strain>
        <tissue evidence="18">Salivary glands</tissue>
    </source>
</reference>
<dbReference type="AlphaFoldDB" id="A0A023F7J7"/>
<comment type="function">
    <text evidence="9">Methyltransferase that can methylate proteins and, to a lower extent, arsenic. Catalytic subunit of a heterodimer with TRMT112, which monomethylates 'Lys-12' of histone H4 (H4K12me1), a modification present at the promoters of numerous genes encoding cell cycle regulators. Catalytic subunit of a heterodimer with TRMT112, which catalyzes N5-methylation of Glu residue of proteins with a Gly-Gln-Xaa-Xaa-Xaa-Arg motif. Methylates ETF1 on 'Gln-185'; ETF1 needs to be complexed to ERF3 in its GTP-bound form to be efficiently methylated. May also play a role in the modulation of arsenic-induced toxicity by mediating the conversion of monomethylarsonous acid (3+) into the less toxic dimethylarsonic acid. It however only plays a limited role in arsenic metabolism compared with AS3MT.</text>
</comment>
<sequence length="210" mass="23209">METPLWKFDETTDGVYEPREDSFLLLDALEADLKLIKEKCCPTIALEVGSGSGIIISAISKQLDLSALCLAIDINPAACKITSETAILNNVTVEVLRSDLINGLKLEGTIDLFVFNPPYIPSSEDEMFGMLDKAWAGSSQGRSLIDRLFPELPRIMSERCVGYLVAIEENNPDEMIKIISSMGFDCLIVSLKKIIGEKLYIIRFSKGIIN</sequence>
<evidence type="ECO:0000256" key="5">
    <source>
        <dbReference type="ARBA" id="ARBA00022691"/>
    </source>
</evidence>
<keyword evidence="3 18" id="KW-0489">Methyltransferase</keyword>
<accession>A0A023F7J7</accession>
<dbReference type="GO" id="GO:0036009">
    <property type="term" value="F:protein-glutamine N-methyltransferase activity"/>
    <property type="evidence" value="ECO:0007669"/>
    <property type="project" value="UniProtKB-ARBA"/>
</dbReference>
<evidence type="ECO:0000256" key="16">
    <source>
        <dbReference type="ARBA" id="ARBA00093667"/>
    </source>
</evidence>
<keyword evidence="4 18" id="KW-0808">Transferase</keyword>
<keyword evidence="6" id="KW-0539">Nucleus</keyword>
<comment type="similarity">
    <text evidence="2">Belongs to the eukaryotic/archaeal PrmC-related family.</text>
</comment>
<keyword evidence="5" id="KW-0949">S-adenosyl-L-methionine</keyword>
<dbReference type="PANTHER" id="PTHR45875">
    <property type="entry name" value="METHYLTRANSFERASE N6AMT1"/>
    <property type="match status" value="1"/>
</dbReference>
<dbReference type="InterPro" id="IPR029063">
    <property type="entry name" value="SAM-dependent_MTases_sf"/>
</dbReference>
<proteinExistence type="evidence at transcript level"/>
<evidence type="ECO:0000256" key="11">
    <source>
        <dbReference type="ARBA" id="ARBA00075330"/>
    </source>
</evidence>
<evidence type="ECO:0000259" key="17">
    <source>
        <dbReference type="Pfam" id="PF05175"/>
    </source>
</evidence>
<evidence type="ECO:0000256" key="6">
    <source>
        <dbReference type="ARBA" id="ARBA00023242"/>
    </source>
</evidence>
<evidence type="ECO:0000256" key="4">
    <source>
        <dbReference type="ARBA" id="ARBA00022679"/>
    </source>
</evidence>
<protein>
    <recommendedName>
        <fullName evidence="15">Methyltransferase HEMK2</fullName>
    </recommendedName>
    <alternativeName>
        <fullName evidence="14">HemK methyltransferase family member 2</fullName>
    </alternativeName>
    <alternativeName>
        <fullName evidence="12">Lysine N-methyltransferase 9</fullName>
    </alternativeName>
    <alternativeName>
        <fullName evidence="11">Methylarsonite methyltransferase N6AMT1</fullName>
    </alternativeName>
    <alternativeName>
        <fullName evidence="16">Methyltransferase N6AMT1</fullName>
    </alternativeName>
    <alternativeName>
        <fullName evidence="13">Protein N(5)-glutamine methyltransferase</fullName>
    </alternativeName>
</protein>
<comment type="catalytic activity">
    <reaction evidence="8">
        <text>methylarsonous acid + S-adenosyl-L-methionine = dimethylarsinate + S-adenosyl-L-homocysteine + 2 H(+)</text>
        <dbReference type="Rhea" id="RHEA:11684"/>
        <dbReference type="ChEBI" id="CHEBI:15378"/>
        <dbReference type="ChEBI" id="CHEBI:16223"/>
        <dbReference type="ChEBI" id="CHEBI:17826"/>
        <dbReference type="ChEBI" id="CHEBI:57856"/>
        <dbReference type="ChEBI" id="CHEBI:59789"/>
    </reaction>
</comment>
<dbReference type="GO" id="GO:0032259">
    <property type="term" value="P:methylation"/>
    <property type="evidence" value="ECO:0007669"/>
    <property type="project" value="UniProtKB-KW"/>
</dbReference>
<dbReference type="PANTHER" id="PTHR45875:SF1">
    <property type="entry name" value="METHYLTRANSFERASE N6AMT1"/>
    <property type="match status" value="1"/>
</dbReference>
<feature type="domain" description="Methyltransferase small" evidence="17">
    <location>
        <begin position="44"/>
        <end position="120"/>
    </location>
</feature>
<dbReference type="GO" id="GO:0035657">
    <property type="term" value="C:eRF1 methyltransferase complex"/>
    <property type="evidence" value="ECO:0007669"/>
    <property type="project" value="TreeGrafter"/>
</dbReference>
<evidence type="ECO:0000256" key="3">
    <source>
        <dbReference type="ARBA" id="ARBA00022603"/>
    </source>
</evidence>
<comment type="catalytic activity">
    <reaction evidence="7">
        <text>L-lysyl-[histone] + S-adenosyl-L-methionine = N(6)-methyl-L-lysyl-[histone] + S-adenosyl-L-homocysteine + H(+)</text>
        <dbReference type="Rhea" id="RHEA:10024"/>
        <dbReference type="Rhea" id="RHEA-COMP:9845"/>
        <dbReference type="Rhea" id="RHEA-COMP:9846"/>
        <dbReference type="ChEBI" id="CHEBI:15378"/>
        <dbReference type="ChEBI" id="CHEBI:29969"/>
        <dbReference type="ChEBI" id="CHEBI:57856"/>
        <dbReference type="ChEBI" id="CHEBI:59789"/>
        <dbReference type="ChEBI" id="CHEBI:61929"/>
    </reaction>
    <physiologicalReaction direction="left-to-right" evidence="7">
        <dbReference type="Rhea" id="RHEA:10025"/>
    </physiologicalReaction>
</comment>
<dbReference type="InterPro" id="IPR052190">
    <property type="entry name" value="Euk-Arch_PrmC-MTase"/>
</dbReference>
<dbReference type="Pfam" id="PF05175">
    <property type="entry name" value="MTS"/>
    <property type="match status" value="1"/>
</dbReference>
<evidence type="ECO:0000256" key="1">
    <source>
        <dbReference type="ARBA" id="ARBA00004123"/>
    </source>
</evidence>
<evidence type="ECO:0000256" key="12">
    <source>
        <dbReference type="ARBA" id="ARBA00076540"/>
    </source>
</evidence>
<evidence type="ECO:0000256" key="2">
    <source>
        <dbReference type="ARBA" id="ARBA00006149"/>
    </source>
</evidence>
<evidence type="ECO:0000256" key="13">
    <source>
        <dbReference type="ARBA" id="ARBA00080992"/>
    </source>
</evidence>
<evidence type="ECO:0000256" key="10">
    <source>
        <dbReference type="ARBA" id="ARBA00062344"/>
    </source>
</evidence>
<dbReference type="InterPro" id="IPR004557">
    <property type="entry name" value="PrmC-related"/>
</dbReference>
<dbReference type="FunFam" id="3.40.50.150:FF:000077">
    <property type="entry name" value="HemK methyltransferase family member 2"/>
    <property type="match status" value="1"/>
</dbReference>